<name>A0A0C3P8Z9_PHLG1</name>
<accession>A0A0C3P8Z9</accession>
<proteinExistence type="predicted"/>
<sequence length="149" mass="16347">MAGIWIDLRGRRAPASRALPLVTHTSAPTAICAIYFLRLSRNKSRSIAAMIKIPCRISSAEEGTWICGLYISYRRSQSLANNVPSGSARRSRISLVEGAPRPRYCTRADKGRYAATKRHGTRSTLTCAIGWPPAASSHSHVCVLHFIPN</sequence>
<organism evidence="1 2">
    <name type="scientific">Phlebiopsis gigantea (strain 11061_1 CR5-6)</name>
    <name type="common">White-rot fungus</name>
    <name type="synonym">Peniophora gigantea</name>
    <dbReference type="NCBI Taxonomy" id="745531"/>
    <lineage>
        <taxon>Eukaryota</taxon>
        <taxon>Fungi</taxon>
        <taxon>Dikarya</taxon>
        <taxon>Basidiomycota</taxon>
        <taxon>Agaricomycotina</taxon>
        <taxon>Agaricomycetes</taxon>
        <taxon>Polyporales</taxon>
        <taxon>Phanerochaetaceae</taxon>
        <taxon>Phlebiopsis</taxon>
    </lineage>
</organism>
<reference evidence="1 2" key="1">
    <citation type="journal article" date="2014" name="PLoS Genet.">
        <title>Analysis of the Phlebiopsis gigantea genome, transcriptome and secretome provides insight into its pioneer colonization strategies of wood.</title>
        <authorList>
            <person name="Hori C."/>
            <person name="Ishida T."/>
            <person name="Igarashi K."/>
            <person name="Samejima M."/>
            <person name="Suzuki H."/>
            <person name="Master E."/>
            <person name="Ferreira P."/>
            <person name="Ruiz-Duenas F.J."/>
            <person name="Held B."/>
            <person name="Canessa P."/>
            <person name="Larrondo L.F."/>
            <person name="Schmoll M."/>
            <person name="Druzhinina I.S."/>
            <person name="Kubicek C.P."/>
            <person name="Gaskell J.A."/>
            <person name="Kersten P."/>
            <person name="St John F."/>
            <person name="Glasner J."/>
            <person name="Sabat G."/>
            <person name="Splinter BonDurant S."/>
            <person name="Syed K."/>
            <person name="Yadav J."/>
            <person name="Mgbeahuruike A.C."/>
            <person name="Kovalchuk A."/>
            <person name="Asiegbu F.O."/>
            <person name="Lackner G."/>
            <person name="Hoffmeister D."/>
            <person name="Rencoret J."/>
            <person name="Gutierrez A."/>
            <person name="Sun H."/>
            <person name="Lindquist E."/>
            <person name="Barry K."/>
            <person name="Riley R."/>
            <person name="Grigoriev I.V."/>
            <person name="Henrissat B."/>
            <person name="Kues U."/>
            <person name="Berka R.M."/>
            <person name="Martinez A.T."/>
            <person name="Covert S.F."/>
            <person name="Blanchette R.A."/>
            <person name="Cullen D."/>
        </authorList>
    </citation>
    <scope>NUCLEOTIDE SEQUENCE [LARGE SCALE GENOMIC DNA]</scope>
    <source>
        <strain evidence="1 2">11061_1 CR5-6</strain>
    </source>
</reference>
<evidence type="ECO:0000313" key="1">
    <source>
        <dbReference type="EMBL" id="KIP01138.1"/>
    </source>
</evidence>
<protein>
    <submittedName>
        <fullName evidence="1">Uncharacterized protein</fullName>
    </submittedName>
</protein>
<dbReference type="EMBL" id="KN840904">
    <property type="protein sequence ID" value="KIP01138.1"/>
    <property type="molecule type" value="Genomic_DNA"/>
</dbReference>
<dbReference type="Proteomes" id="UP000053257">
    <property type="component" value="Unassembled WGS sequence"/>
</dbReference>
<keyword evidence="2" id="KW-1185">Reference proteome</keyword>
<dbReference type="HOGENOM" id="CLU_1750383_0_0_1"/>
<dbReference type="AlphaFoldDB" id="A0A0C3P8Z9"/>
<evidence type="ECO:0000313" key="2">
    <source>
        <dbReference type="Proteomes" id="UP000053257"/>
    </source>
</evidence>
<gene>
    <name evidence="1" type="ORF">PHLGIDRAFT_388396</name>
</gene>